<dbReference type="AlphaFoldDB" id="A0A7J6N9N5"/>
<evidence type="ECO:0000313" key="2">
    <source>
        <dbReference type="EMBL" id="KAF4680464.1"/>
    </source>
</evidence>
<comment type="caution">
    <text evidence="2">The sequence shown here is derived from an EMBL/GenBank/DDBJ whole genome shotgun (WGS) entry which is preliminary data.</text>
</comment>
<evidence type="ECO:0000256" key="1">
    <source>
        <dbReference type="SAM" id="SignalP"/>
    </source>
</evidence>
<proteinExistence type="predicted"/>
<feature type="chain" id="PRO_5029786859" evidence="1">
    <location>
        <begin position="19"/>
        <end position="241"/>
    </location>
</feature>
<feature type="signal peptide" evidence="1">
    <location>
        <begin position="1"/>
        <end position="18"/>
    </location>
</feature>
<evidence type="ECO:0000313" key="3">
    <source>
        <dbReference type="Proteomes" id="UP000574390"/>
    </source>
</evidence>
<gene>
    <name evidence="2" type="ORF">FOZ62_022396</name>
</gene>
<dbReference type="Proteomes" id="UP000574390">
    <property type="component" value="Unassembled WGS sequence"/>
</dbReference>
<accession>A0A7J6N9N5</accession>
<organism evidence="2 3">
    <name type="scientific">Perkinsus olseni</name>
    <name type="common">Perkinsus atlanticus</name>
    <dbReference type="NCBI Taxonomy" id="32597"/>
    <lineage>
        <taxon>Eukaryota</taxon>
        <taxon>Sar</taxon>
        <taxon>Alveolata</taxon>
        <taxon>Perkinsozoa</taxon>
        <taxon>Perkinsea</taxon>
        <taxon>Perkinsida</taxon>
        <taxon>Perkinsidae</taxon>
        <taxon>Perkinsus</taxon>
    </lineage>
</organism>
<name>A0A7J6N9N5_PEROL</name>
<dbReference type="EMBL" id="JABANM010037787">
    <property type="protein sequence ID" value="KAF4680464.1"/>
    <property type="molecule type" value="Genomic_DNA"/>
</dbReference>
<reference evidence="2 3" key="1">
    <citation type="submission" date="2020-04" db="EMBL/GenBank/DDBJ databases">
        <title>Perkinsus olseni comparative genomics.</title>
        <authorList>
            <person name="Bogema D.R."/>
        </authorList>
    </citation>
    <scope>NUCLEOTIDE SEQUENCE [LARGE SCALE GENOMIC DNA]</scope>
    <source>
        <strain evidence="2">ATCC PRA-205</strain>
    </source>
</reference>
<protein>
    <submittedName>
        <fullName evidence="2">Uncharacterized protein</fullName>
    </submittedName>
</protein>
<sequence length="241" mass="26968">MPFILSLLISALLFVAEAADPLGKYFALFGADSGGILIYINEDGTVNVIYRCLADRTFRAGPYSLRPGAGANEYIIDEDSSPGSTLLDLMRERCPELVIIDGDLLNLSFASDEKSLISSLGNERLSFQRVDNSFLIPYRSTYYGSEIEVYVSEFEEVEMTVKCGDSEVTAILLFVPDERSVFLSQYVLQPEEIEFHDQFRDELLTVCGIELWPNDFMTMAYVTSTTAYTEVEGERLTLSSV</sequence>
<keyword evidence="1" id="KW-0732">Signal</keyword>